<feature type="transmembrane region" description="Helical" evidence="9">
    <location>
        <begin position="110"/>
        <end position="130"/>
    </location>
</feature>
<keyword evidence="4" id="KW-0808">Transferase</keyword>
<dbReference type="Pfam" id="PF07730">
    <property type="entry name" value="HisKA_3"/>
    <property type="match status" value="1"/>
</dbReference>
<feature type="transmembrane region" description="Helical" evidence="9">
    <location>
        <begin position="30"/>
        <end position="59"/>
    </location>
</feature>
<gene>
    <name evidence="11" type="ORF">BN10_120020</name>
</gene>
<evidence type="ECO:0000313" key="11">
    <source>
        <dbReference type="EMBL" id="CCH68823.1"/>
    </source>
</evidence>
<evidence type="ECO:0000256" key="8">
    <source>
        <dbReference type="ARBA" id="ARBA00023012"/>
    </source>
</evidence>
<dbReference type="GO" id="GO:0000155">
    <property type="term" value="F:phosphorelay sensor kinase activity"/>
    <property type="evidence" value="ECO:0007669"/>
    <property type="project" value="InterPro"/>
</dbReference>
<sequence>MARVAEQERVSDVWADPTGRWRRLDLLNAGLFALVCVPLHLRVGLAASVTALVLAGALAVRHRSWVAMSGLALAAGMIQLLAGQTAYVADLAYAPLFFILGRQADRRVRLTALGVAVLASVAGATNVVLAGQQAPPDTAIGLALSLMGTTALAAIICVGGWVAGFIRWQQRQAVQARIDARLAAAEQRRIAQLYDLEQERRRIATDMHDVVAHSWAVVAAQADGARYALAQDPQRAEQSLEVIADTARHAIGDLRSLVARLRDPATATDHAAGDTAYGLASAGPERQADLLARMRASGMTLDVIEHGSPGPSDLVGLTAHRLLAESLTNALKHGDLRKPVAVEQDWRSGYRLRVTNAVGERSDHGTGHGILGMIERCGLAGGVATSRRVGDLWVVDVEIPEVGA</sequence>
<evidence type="ECO:0000259" key="10">
    <source>
        <dbReference type="Pfam" id="PF07730"/>
    </source>
</evidence>
<feature type="domain" description="Signal transduction histidine kinase subgroup 3 dimerisation and phosphoacceptor" evidence="10">
    <location>
        <begin position="199"/>
        <end position="265"/>
    </location>
</feature>
<dbReference type="PANTHER" id="PTHR24421">
    <property type="entry name" value="NITRATE/NITRITE SENSOR PROTEIN NARX-RELATED"/>
    <property type="match status" value="1"/>
</dbReference>
<dbReference type="AlphaFoldDB" id="N0DXL7"/>
<dbReference type="InterPro" id="IPR036890">
    <property type="entry name" value="HATPase_C_sf"/>
</dbReference>
<evidence type="ECO:0000256" key="4">
    <source>
        <dbReference type="ARBA" id="ARBA00022679"/>
    </source>
</evidence>
<dbReference type="STRING" id="1193181.BN10_120020"/>
<comment type="caution">
    <text evidence="11">The sequence shown here is derived from an EMBL/GenBank/DDBJ whole genome shotgun (WGS) entry which is preliminary data.</text>
</comment>
<dbReference type="InterPro" id="IPR050482">
    <property type="entry name" value="Sensor_HK_TwoCompSys"/>
</dbReference>
<dbReference type="Proteomes" id="UP000013167">
    <property type="component" value="Unassembled WGS sequence"/>
</dbReference>
<evidence type="ECO:0000256" key="1">
    <source>
        <dbReference type="ARBA" id="ARBA00000085"/>
    </source>
</evidence>
<dbReference type="GO" id="GO:0046983">
    <property type="term" value="F:protein dimerization activity"/>
    <property type="evidence" value="ECO:0007669"/>
    <property type="project" value="InterPro"/>
</dbReference>
<dbReference type="PANTHER" id="PTHR24421:SF10">
    <property type="entry name" value="NITRATE_NITRITE SENSOR PROTEIN NARQ"/>
    <property type="match status" value="1"/>
</dbReference>
<keyword evidence="8" id="KW-0902">Two-component regulatory system</keyword>
<organism evidence="11 12">
    <name type="scientific">Phycicoccus elongatus Lp2</name>
    <dbReference type="NCBI Taxonomy" id="1193181"/>
    <lineage>
        <taxon>Bacteria</taxon>
        <taxon>Bacillati</taxon>
        <taxon>Actinomycetota</taxon>
        <taxon>Actinomycetes</taxon>
        <taxon>Micrococcales</taxon>
        <taxon>Intrasporangiaceae</taxon>
        <taxon>Phycicoccus</taxon>
    </lineage>
</organism>
<reference evidence="11 12" key="1">
    <citation type="journal article" date="2013" name="ISME J.">
        <title>A metabolic model for members of the genus Tetrasphaera involved in enhanced biological phosphorus removal.</title>
        <authorList>
            <person name="Kristiansen R."/>
            <person name="Nguyen H.T.T."/>
            <person name="Saunders A.M."/>
            <person name="Nielsen J.L."/>
            <person name="Wimmer R."/>
            <person name="Le V.Q."/>
            <person name="McIlroy S.J."/>
            <person name="Petrovski S."/>
            <person name="Seviour R.J."/>
            <person name="Calteau A."/>
            <person name="Nielsen K.L."/>
            <person name="Nielsen P.H."/>
        </authorList>
    </citation>
    <scope>NUCLEOTIDE SEQUENCE [LARGE SCALE GENOMIC DNA]</scope>
    <source>
        <strain evidence="11 12">Lp2</strain>
    </source>
</reference>
<keyword evidence="6" id="KW-0418">Kinase</keyword>
<dbReference type="GO" id="GO:0005524">
    <property type="term" value="F:ATP binding"/>
    <property type="evidence" value="ECO:0007669"/>
    <property type="project" value="UniProtKB-KW"/>
</dbReference>
<evidence type="ECO:0000313" key="12">
    <source>
        <dbReference type="Proteomes" id="UP000013167"/>
    </source>
</evidence>
<evidence type="ECO:0000256" key="7">
    <source>
        <dbReference type="ARBA" id="ARBA00022840"/>
    </source>
</evidence>
<proteinExistence type="predicted"/>
<feature type="transmembrane region" description="Helical" evidence="9">
    <location>
        <begin position="142"/>
        <end position="166"/>
    </location>
</feature>
<keyword evidence="9" id="KW-1133">Transmembrane helix</keyword>
<keyword evidence="7" id="KW-0067">ATP-binding</keyword>
<keyword evidence="9" id="KW-0812">Transmembrane</keyword>
<keyword evidence="3" id="KW-0597">Phosphoprotein</keyword>
<comment type="catalytic activity">
    <reaction evidence="1">
        <text>ATP + protein L-histidine = ADP + protein N-phospho-L-histidine.</text>
        <dbReference type="EC" id="2.7.13.3"/>
    </reaction>
</comment>
<dbReference type="eggNOG" id="COG4585">
    <property type="taxonomic scope" value="Bacteria"/>
</dbReference>
<dbReference type="Gene3D" id="3.30.565.10">
    <property type="entry name" value="Histidine kinase-like ATPase, C-terminal domain"/>
    <property type="match status" value="1"/>
</dbReference>
<keyword evidence="5" id="KW-0547">Nucleotide-binding</keyword>
<name>N0DXL7_9MICO</name>
<accession>N0DXL7</accession>
<keyword evidence="9" id="KW-0472">Membrane</keyword>
<dbReference type="EC" id="2.7.13.3" evidence="2"/>
<dbReference type="Gene3D" id="1.20.5.1930">
    <property type="match status" value="1"/>
</dbReference>
<evidence type="ECO:0000256" key="2">
    <source>
        <dbReference type="ARBA" id="ARBA00012438"/>
    </source>
</evidence>
<dbReference type="HOGENOM" id="CLU_000445_20_1_11"/>
<keyword evidence="12" id="KW-1185">Reference proteome</keyword>
<dbReference type="GO" id="GO:0016020">
    <property type="term" value="C:membrane"/>
    <property type="evidence" value="ECO:0007669"/>
    <property type="project" value="InterPro"/>
</dbReference>
<dbReference type="InterPro" id="IPR011712">
    <property type="entry name" value="Sig_transdc_His_kin_sub3_dim/P"/>
</dbReference>
<evidence type="ECO:0000256" key="6">
    <source>
        <dbReference type="ARBA" id="ARBA00022777"/>
    </source>
</evidence>
<protein>
    <recommendedName>
        <fullName evidence="2">histidine kinase</fullName>
        <ecNumber evidence="2">2.7.13.3</ecNumber>
    </recommendedName>
</protein>
<evidence type="ECO:0000256" key="9">
    <source>
        <dbReference type="SAM" id="Phobius"/>
    </source>
</evidence>
<dbReference type="EMBL" id="CAIZ01000024">
    <property type="protein sequence ID" value="CCH68823.1"/>
    <property type="molecule type" value="Genomic_DNA"/>
</dbReference>
<evidence type="ECO:0000256" key="5">
    <source>
        <dbReference type="ARBA" id="ARBA00022741"/>
    </source>
</evidence>
<evidence type="ECO:0000256" key="3">
    <source>
        <dbReference type="ARBA" id="ARBA00022553"/>
    </source>
</evidence>